<feature type="region of interest" description="Disordered" evidence="1">
    <location>
        <begin position="1"/>
        <end position="28"/>
    </location>
</feature>
<gene>
    <name evidence="2" type="ORF">AVDCRST_MAG25-267</name>
</gene>
<feature type="compositionally biased region" description="Basic residues" evidence="1">
    <location>
        <begin position="146"/>
        <end position="162"/>
    </location>
</feature>
<reference evidence="2" key="1">
    <citation type="submission" date="2020-02" db="EMBL/GenBank/DDBJ databases">
        <authorList>
            <person name="Meier V. D."/>
        </authorList>
    </citation>
    <scope>NUCLEOTIDE SEQUENCE</scope>
    <source>
        <strain evidence="2">AVDCRST_MAG25</strain>
    </source>
</reference>
<feature type="region of interest" description="Disordered" evidence="1">
    <location>
        <begin position="48"/>
        <end position="179"/>
    </location>
</feature>
<proteinExistence type="predicted"/>
<feature type="compositionally biased region" description="Basic residues" evidence="1">
    <location>
        <begin position="70"/>
        <end position="92"/>
    </location>
</feature>
<dbReference type="EMBL" id="CADCVI010000019">
    <property type="protein sequence ID" value="CAA9457136.1"/>
    <property type="molecule type" value="Genomic_DNA"/>
</dbReference>
<feature type="non-terminal residue" evidence="2">
    <location>
        <position position="1"/>
    </location>
</feature>
<feature type="compositionally biased region" description="Basic and acidic residues" evidence="1">
    <location>
        <begin position="116"/>
        <end position="125"/>
    </location>
</feature>
<organism evidence="2">
    <name type="scientific">uncultured Rubrobacteraceae bacterium</name>
    <dbReference type="NCBI Taxonomy" id="349277"/>
    <lineage>
        <taxon>Bacteria</taxon>
        <taxon>Bacillati</taxon>
        <taxon>Actinomycetota</taxon>
        <taxon>Rubrobacteria</taxon>
        <taxon>Rubrobacterales</taxon>
        <taxon>Rubrobacteraceae</taxon>
        <taxon>environmental samples</taxon>
    </lineage>
</organism>
<protein>
    <submittedName>
        <fullName evidence="2">Uncharacterized protein</fullName>
    </submittedName>
</protein>
<dbReference type="AlphaFoldDB" id="A0A6J4QZQ9"/>
<feature type="compositionally biased region" description="Low complexity" evidence="1">
    <location>
        <begin position="48"/>
        <end position="58"/>
    </location>
</feature>
<feature type="compositionally biased region" description="Low complexity" evidence="1">
    <location>
        <begin position="163"/>
        <end position="172"/>
    </location>
</feature>
<feature type="compositionally biased region" description="Basic and acidic residues" evidence="1">
    <location>
        <begin position="132"/>
        <end position="145"/>
    </location>
</feature>
<evidence type="ECO:0000256" key="1">
    <source>
        <dbReference type="SAM" id="MobiDB-lite"/>
    </source>
</evidence>
<accession>A0A6J4QZQ9</accession>
<name>A0A6J4QZQ9_9ACTN</name>
<evidence type="ECO:0000313" key="2">
    <source>
        <dbReference type="EMBL" id="CAA9457136.1"/>
    </source>
</evidence>
<sequence>GTATPCWRGTRWIPPRRSPHPRSCGRQGRGLRVFRCPVHGVGRGVGRRFLAGRASHPAADARRPAPPPRQRGRVQLRHRGAHGGQARRRRRVRGEGASGLQAARPVAHVLERRRRGVPDPGDHLPRRVRAPVRRDVPVPRVDDRRARFRPRRSLRPGGRLRQRGAPLRGARASLPRRGL</sequence>
<feature type="non-terminal residue" evidence="2">
    <location>
        <position position="179"/>
    </location>
</feature>